<dbReference type="EMBL" id="UGTM01000002">
    <property type="protein sequence ID" value="SUB94588.1"/>
    <property type="molecule type" value="Genomic_DNA"/>
</dbReference>
<reference evidence="1 2" key="1">
    <citation type="submission" date="2018-06" db="EMBL/GenBank/DDBJ databases">
        <authorList>
            <consortium name="Pathogen Informatics"/>
            <person name="Doyle S."/>
        </authorList>
    </citation>
    <scope>NUCLEOTIDE SEQUENCE [LARGE SCALE GENOMIC DNA]</scope>
    <source>
        <strain evidence="1 2">NCTC13067</strain>
    </source>
</reference>
<sequence length="40" mass="4944">MRMPFSYRKISLHVSVPFFSQTEEKDSSMYNYNHQETKWL</sequence>
<name>A0A379EDX3_9BACT</name>
<evidence type="ECO:0000313" key="1">
    <source>
        <dbReference type="EMBL" id="SUB94588.1"/>
    </source>
</evidence>
<accession>A0A379EDX3</accession>
<gene>
    <name evidence="1" type="ORF">NCTC13067_02461</name>
</gene>
<organism evidence="1 2">
    <name type="scientific">Prevotella denticola</name>
    <dbReference type="NCBI Taxonomy" id="28129"/>
    <lineage>
        <taxon>Bacteria</taxon>
        <taxon>Pseudomonadati</taxon>
        <taxon>Bacteroidota</taxon>
        <taxon>Bacteroidia</taxon>
        <taxon>Bacteroidales</taxon>
        <taxon>Prevotellaceae</taxon>
        <taxon>Prevotella</taxon>
    </lineage>
</organism>
<proteinExistence type="predicted"/>
<evidence type="ECO:0000313" key="2">
    <source>
        <dbReference type="Proteomes" id="UP000255469"/>
    </source>
</evidence>
<dbReference type="AlphaFoldDB" id="A0A379EDX3"/>
<protein>
    <submittedName>
        <fullName evidence="1">Uncharacterized protein</fullName>
    </submittedName>
</protein>
<dbReference type="Proteomes" id="UP000255469">
    <property type="component" value="Unassembled WGS sequence"/>
</dbReference>